<evidence type="ECO:0000313" key="8">
    <source>
        <dbReference type="Proteomes" id="UP000639338"/>
    </source>
</evidence>
<dbReference type="AlphaFoldDB" id="A0A834XZK6"/>
<reference evidence="7 8" key="1">
    <citation type="submission" date="2020-08" db="EMBL/GenBank/DDBJ databases">
        <title>Aphidius gifuensis genome sequencing and assembly.</title>
        <authorList>
            <person name="Du Z."/>
        </authorList>
    </citation>
    <scope>NUCLEOTIDE SEQUENCE [LARGE SCALE GENOMIC DNA]</scope>
    <source>
        <strain evidence="7">YNYX2018</strain>
        <tissue evidence="7">Adults</tissue>
    </source>
</reference>
<evidence type="ECO:0000313" key="7">
    <source>
        <dbReference type="EMBL" id="KAF7995166.1"/>
    </source>
</evidence>
<dbReference type="SUPFAM" id="SSF103481">
    <property type="entry name" value="Multidrug resistance efflux transporter EmrE"/>
    <property type="match status" value="1"/>
</dbReference>
<gene>
    <name evidence="7" type="ORF">HCN44_004638</name>
</gene>
<feature type="transmembrane region" description="Helical" evidence="5">
    <location>
        <begin position="88"/>
        <end position="108"/>
    </location>
</feature>
<keyword evidence="4 5" id="KW-0472">Membrane</keyword>
<feature type="transmembrane region" description="Helical" evidence="5">
    <location>
        <begin position="180"/>
        <end position="198"/>
    </location>
</feature>
<evidence type="ECO:0000256" key="3">
    <source>
        <dbReference type="ARBA" id="ARBA00022989"/>
    </source>
</evidence>
<dbReference type="PANTHER" id="PTHR11132">
    <property type="entry name" value="SOLUTE CARRIER FAMILY 35"/>
    <property type="match status" value="1"/>
</dbReference>
<feature type="transmembrane region" description="Helical" evidence="5">
    <location>
        <begin position="244"/>
        <end position="263"/>
    </location>
</feature>
<comment type="subcellular location">
    <subcellularLocation>
        <location evidence="1">Membrane</location>
        <topology evidence="1">Multi-pass membrane protein</topology>
    </subcellularLocation>
</comment>
<keyword evidence="2 5" id="KW-0812">Transmembrane</keyword>
<evidence type="ECO:0000256" key="4">
    <source>
        <dbReference type="ARBA" id="ARBA00023136"/>
    </source>
</evidence>
<dbReference type="InterPro" id="IPR037185">
    <property type="entry name" value="EmrE-like"/>
</dbReference>
<dbReference type="Pfam" id="PF03151">
    <property type="entry name" value="TPT"/>
    <property type="match status" value="1"/>
</dbReference>
<evidence type="ECO:0000259" key="6">
    <source>
        <dbReference type="Pfam" id="PF03151"/>
    </source>
</evidence>
<comment type="caution">
    <text evidence="7">The sequence shown here is derived from an EMBL/GenBank/DDBJ whole genome shotgun (WGS) entry which is preliminary data.</text>
</comment>
<name>A0A834XZK6_APHGI</name>
<dbReference type="InterPro" id="IPR050186">
    <property type="entry name" value="TPT_transporter"/>
</dbReference>
<evidence type="ECO:0000256" key="1">
    <source>
        <dbReference type="ARBA" id="ARBA00004141"/>
    </source>
</evidence>
<keyword evidence="3 5" id="KW-1133">Transmembrane helix</keyword>
<feature type="transmembrane region" description="Helical" evidence="5">
    <location>
        <begin position="275"/>
        <end position="296"/>
    </location>
</feature>
<organism evidence="7 8">
    <name type="scientific">Aphidius gifuensis</name>
    <name type="common">Parasitoid wasp</name>
    <dbReference type="NCBI Taxonomy" id="684658"/>
    <lineage>
        <taxon>Eukaryota</taxon>
        <taxon>Metazoa</taxon>
        <taxon>Ecdysozoa</taxon>
        <taxon>Arthropoda</taxon>
        <taxon>Hexapoda</taxon>
        <taxon>Insecta</taxon>
        <taxon>Pterygota</taxon>
        <taxon>Neoptera</taxon>
        <taxon>Endopterygota</taxon>
        <taxon>Hymenoptera</taxon>
        <taxon>Apocrita</taxon>
        <taxon>Ichneumonoidea</taxon>
        <taxon>Braconidae</taxon>
        <taxon>Aphidiinae</taxon>
        <taxon>Aphidius</taxon>
    </lineage>
</organism>
<feature type="transmembrane region" description="Helical" evidence="5">
    <location>
        <begin position="129"/>
        <end position="151"/>
    </location>
</feature>
<dbReference type="Proteomes" id="UP000639338">
    <property type="component" value="Unassembled WGS sequence"/>
</dbReference>
<feature type="transmembrane region" description="Helical" evidence="5">
    <location>
        <begin position="58"/>
        <end position="76"/>
    </location>
</feature>
<feature type="transmembrane region" description="Helical" evidence="5">
    <location>
        <begin position="316"/>
        <end position="345"/>
    </location>
</feature>
<proteinExistence type="predicted"/>
<accession>A0A834XZK6</accession>
<dbReference type="GO" id="GO:0016020">
    <property type="term" value="C:membrane"/>
    <property type="evidence" value="ECO:0007669"/>
    <property type="project" value="UniProtKB-SubCell"/>
</dbReference>
<evidence type="ECO:0000256" key="5">
    <source>
        <dbReference type="SAM" id="Phobius"/>
    </source>
</evidence>
<sequence>MIGGKTVRANYVHINDPSASSYLYENHDKNHQLDIKQNQDTQVLLVNESKDGLLHPRALLFLALWYIFSGCTLFLNKYILSYMNGDPTILGAFQMLATAVCGFIQMYYPCGMYKSTSRLVRPPGFYKHMILVGCTRFTTVVLGLIALNYVAVSFTETIKSSAPLFTVVISRYLLGEKTGLYVNLSLIPVMGGLALCSVNEISFDLRGFIAAMATNLTECLQNVYSKMLISGDKFKYTPAELQFYTSLSSIFVQIPVSLIFVDLSALQHSLSIPVLSAFILNGIFFHFQSITAYVLMDYISPVTHSVANTAKRAFLIWLSVILFDNPITGLSALGTCTVIAGVLLYNRAQEYDRNKMMKMKFNSKINIQ</sequence>
<protein>
    <recommendedName>
        <fullName evidence="6">Sugar phosphate transporter domain-containing protein</fullName>
    </recommendedName>
</protein>
<dbReference type="OrthoDB" id="6418713at2759"/>
<evidence type="ECO:0000256" key="2">
    <source>
        <dbReference type="ARBA" id="ARBA00022692"/>
    </source>
</evidence>
<feature type="domain" description="Sugar phosphate transporter" evidence="6">
    <location>
        <begin position="58"/>
        <end position="346"/>
    </location>
</feature>
<dbReference type="EMBL" id="JACMRX010000002">
    <property type="protein sequence ID" value="KAF7995166.1"/>
    <property type="molecule type" value="Genomic_DNA"/>
</dbReference>
<dbReference type="InterPro" id="IPR004853">
    <property type="entry name" value="Sugar_P_trans_dom"/>
</dbReference>
<keyword evidence="8" id="KW-1185">Reference proteome</keyword>